<dbReference type="AlphaFoldDB" id="A0A371K011"/>
<feature type="compositionally biased region" description="Low complexity" evidence="1">
    <location>
        <begin position="64"/>
        <end position="76"/>
    </location>
</feature>
<evidence type="ECO:0000259" key="2">
    <source>
        <dbReference type="PROSITE" id="PS51724"/>
    </source>
</evidence>
<name>A0A371K011_9GAMM</name>
<comment type="caution">
    <text evidence="3">The sequence shown here is derived from an EMBL/GenBank/DDBJ whole genome shotgun (WGS) entry which is preliminary data.</text>
</comment>
<evidence type="ECO:0000256" key="1">
    <source>
        <dbReference type="SAM" id="MobiDB-lite"/>
    </source>
</evidence>
<feature type="region of interest" description="Disordered" evidence="1">
    <location>
        <begin position="49"/>
        <end position="76"/>
    </location>
</feature>
<protein>
    <submittedName>
        <fullName evidence="3">SPOR domain-containing protein</fullName>
    </submittedName>
</protein>
<dbReference type="PROSITE" id="PS51724">
    <property type="entry name" value="SPOR"/>
    <property type="match status" value="1"/>
</dbReference>
<dbReference type="Proteomes" id="UP000264492">
    <property type="component" value="Unassembled WGS sequence"/>
</dbReference>
<dbReference type="GO" id="GO:0042834">
    <property type="term" value="F:peptidoglycan binding"/>
    <property type="evidence" value="ECO:0007669"/>
    <property type="project" value="InterPro"/>
</dbReference>
<dbReference type="Pfam" id="PF05036">
    <property type="entry name" value="SPOR"/>
    <property type="match status" value="1"/>
</dbReference>
<reference evidence="3 4" key="1">
    <citation type="submission" date="2018-08" db="EMBL/GenBank/DDBJ databases">
        <title>Lysobacter sp. zong2l5, whole genome shotgun sequence.</title>
        <authorList>
            <person name="Zhang X."/>
            <person name="Feng G."/>
            <person name="Zhu H."/>
        </authorList>
    </citation>
    <scope>NUCLEOTIDE SEQUENCE [LARGE SCALE GENOMIC DNA]</scope>
    <source>
        <strain evidence="4">zong2l5</strain>
    </source>
</reference>
<dbReference type="EMBL" id="QTSU01000002">
    <property type="protein sequence ID" value="RDZ27200.1"/>
    <property type="molecule type" value="Genomic_DNA"/>
</dbReference>
<dbReference type="OrthoDB" id="5986009at2"/>
<accession>A0A371K011</accession>
<dbReference type="SUPFAM" id="SSF110997">
    <property type="entry name" value="Sporulation related repeat"/>
    <property type="match status" value="1"/>
</dbReference>
<evidence type="ECO:0000313" key="4">
    <source>
        <dbReference type="Proteomes" id="UP000264492"/>
    </source>
</evidence>
<dbReference type="Gene3D" id="3.30.70.1070">
    <property type="entry name" value="Sporulation related repeat"/>
    <property type="match status" value="1"/>
</dbReference>
<dbReference type="InterPro" id="IPR036680">
    <property type="entry name" value="SPOR-like_sf"/>
</dbReference>
<proteinExistence type="predicted"/>
<organism evidence="3 4">
    <name type="scientific">Lysobacter silvisoli</name>
    <dbReference type="NCBI Taxonomy" id="2293254"/>
    <lineage>
        <taxon>Bacteria</taxon>
        <taxon>Pseudomonadati</taxon>
        <taxon>Pseudomonadota</taxon>
        <taxon>Gammaproteobacteria</taxon>
        <taxon>Lysobacterales</taxon>
        <taxon>Lysobacteraceae</taxon>
        <taxon>Lysobacter</taxon>
    </lineage>
</organism>
<dbReference type="RefSeq" id="WP_115859577.1">
    <property type="nucleotide sequence ID" value="NZ_QTSU01000002.1"/>
</dbReference>
<sequence length="254" mass="26427">MLVRALLVLLSMLNLGVAAWWGLRTPPAPPSAEAAPLGVARLQLLAERTAAQQAPRKPAPTAAPAPALRDATATPAVPAAEPAVVAKAEPPVPAPAAEAAPKPGRCYSFGPFENADMAASARQYLQPLAQRIGVREQRAASARGWRVQLPPQGSREQAQAAAQRIAAAGFSDYFVVADGAEANAIALGRYRTEDAARRREQALNAAGFAAKAEPLGDARASTWLDVAAGEGFDPDAAQSAIAVQRRSIDCASMR</sequence>
<keyword evidence="4" id="KW-1185">Reference proteome</keyword>
<gene>
    <name evidence="3" type="ORF">DX914_13180</name>
</gene>
<dbReference type="InterPro" id="IPR007730">
    <property type="entry name" value="SPOR-like_dom"/>
</dbReference>
<evidence type="ECO:0000313" key="3">
    <source>
        <dbReference type="EMBL" id="RDZ27200.1"/>
    </source>
</evidence>
<feature type="domain" description="SPOR" evidence="2">
    <location>
        <begin position="99"/>
        <end position="178"/>
    </location>
</feature>